<proteinExistence type="predicted"/>
<feature type="region of interest" description="Disordered" evidence="1">
    <location>
        <begin position="35"/>
        <end position="54"/>
    </location>
</feature>
<accession>A0A1J8Q024</accession>
<gene>
    <name evidence="2" type="ORF">AZE42_12185</name>
</gene>
<keyword evidence="3" id="KW-1185">Reference proteome</keyword>
<reference evidence="2 3" key="1">
    <citation type="submission" date="2016-03" db="EMBL/GenBank/DDBJ databases">
        <title>Comparative genomics of the ectomycorrhizal sister species Rhizopogon vinicolor and Rhizopogon vesiculosus (Basidiomycota: Boletales) reveals a divergence of the mating type B locus.</title>
        <authorList>
            <person name="Mujic A.B."/>
            <person name="Kuo A."/>
            <person name="Tritt A."/>
            <person name="Lipzen A."/>
            <person name="Chen C."/>
            <person name="Johnson J."/>
            <person name="Sharma A."/>
            <person name="Barry K."/>
            <person name="Grigoriev I.V."/>
            <person name="Spatafora J.W."/>
        </authorList>
    </citation>
    <scope>NUCLEOTIDE SEQUENCE [LARGE SCALE GENOMIC DNA]</scope>
    <source>
        <strain evidence="2 3">AM-OR11-056</strain>
    </source>
</reference>
<evidence type="ECO:0000256" key="1">
    <source>
        <dbReference type="SAM" id="MobiDB-lite"/>
    </source>
</evidence>
<evidence type="ECO:0000313" key="3">
    <source>
        <dbReference type="Proteomes" id="UP000183567"/>
    </source>
</evidence>
<dbReference type="EMBL" id="LVVM01003922">
    <property type="protein sequence ID" value="OJA14039.1"/>
    <property type="molecule type" value="Genomic_DNA"/>
</dbReference>
<dbReference type="AlphaFoldDB" id="A0A1J8Q024"/>
<sequence>MAEFCQQHRASRIDDAVVLTTSAVWQLVDHLMSSNKPHVHQSESRQDTDQGPTTIEAQRTFLLTKVNIT</sequence>
<protein>
    <submittedName>
        <fullName evidence="2">Uncharacterized protein</fullName>
    </submittedName>
</protein>
<evidence type="ECO:0000313" key="2">
    <source>
        <dbReference type="EMBL" id="OJA14039.1"/>
    </source>
</evidence>
<name>A0A1J8Q024_9AGAM</name>
<comment type="caution">
    <text evidence="2">The sequence shown here is derived from an EMBL/GenBank/DDBJ whole genome shotgun (WGS) entry which is preliminary data.</text>
</comment>
<dbReference type="Proteomes" id="UP000183567">
    <property type="component" value="Unassembled WGS sequence"/>
</dbReference>
<organism evidence="2 3">
    <name type="scientific">Rhizopogon vesiculosus</name>
    <dbReference type="NCBI Taxonomy" id="180088"/>
    <lineage>
        <taxon>Eukaryota</taxon>
        <taxon>Fungi</taxon>
        <taxon>Dikarya</taxon>
        <taxon>Basidiomycota</taxon>
        <taxon>Agaricomycotina</taxon>
        <taxon>Agaricomycetes</taxon>
        <taxon>Agaricomycetidae</taxon>
        <taxon>Boletales</taxon>
        <taxon>Suillineae</taxon>
        <taxon>Rhizopogonaceae</taxon>
        <taxon>Rhizopogon</taxon>
    </lineage>
</organism>